<evidence type="ECO:0000313" key="3">
    <source>
        <dbReference type="Proteomes" id="UP000315295"/>
    </source>
</evidence>
<proteinExistence type="predicted"/>
<dbReference type="InterPro" id="IPR044218">
    <property type="entry name" value="SWEETIE"/>
</dbReference>
<dbReference type="InterPro" id="IPR016024">
    <property type="entry name" value="ARM-type_fold"/>
</dbReference>
<dbReference type="AlphaFoldDB" id="A0A540KCP7"/>
<keyword evidence="1" id="KW-0472">Membrane</keyword>
<dbReference type="STRING" id="106549.A0A540KCP7"/>
<evidence type="ECO:0008006" key="4">
    <source>
        <dbReference type="Google" id="ProtNLM"/>
    </source>
</evidence>
<sequence length="260" mass="28642">MAKKYVTTENAPLSQFGVLESILLWQRRCEDALYSLLTLGARRPVRHLASVAMARVISKGDGISIYSRASSLQGFLSDGRRNEPQKVAGAAQCLGELYRHFGRRITSGLLETTIIATKLFKFNEEFVRQEALYMLQNALEGSGGNAAASAYTEAFRLIMRFAVGDKSFLVRIAAARCLKAFAIIGGPGLGVGELDSSASYCVKVDAFHCQVFLVGLVLSVSYFSLKLTHLAGAYSRPLRILFLLSVMHLLKHWVRCLLLE</sequence>
<protein>
    <recommendedName>
        <fullName evidence="4">Clathrin/coatomer adaptor adaptin-like N-terminal domain-containing protein</fullName>
    </recommendedName>
</protein>
<keyword evidence="3" id="KW-1185">Reference proteome</keyword>
<dbReference type="SUPFAM" id="SSF48371">
    <property type="entry name" value="ARM repeat"/>
    <property type="match status" value="1"/>
</dbReference>
<reference evidence="2 3" key="1">
    <citation type="journal article" date="2019" name="G3 (Bethesda)">
        <title>Sequencing of a Wild Apple (Malus baccata) Genome Unravels the Differences Between Cultivated and Wild Apple Species Regarding Disease Resistance and Cold Tolerance.</title>
        <authorList>
            <person name="Chen X."/>
        </authorList>
    </citation>
    <scope>NUCLEOTIDE SEQUENCE [LARGE SCALE GENOMIC DNA]</scope>
    <source>
        <strain evidence="3">cv. Shandingzi</strain>
        <tissue evidence="2">Leaves</tissue>
    </source>
</reference>
<dbReference type="InterPro" id="IPR011989">
    <property type="entry name" value="ARM-like"/>
</dbReference>
<accession>A0A540KCP7</accession>
<dbReference type="Gene3D" id="1.25.10.10">
    <property type="entry name" value="Leucine-rich Repeat Variant"/>
    <property type="match status" value="1"/>
</dbReference>
<dbReference type="PANTHER" id="PTHR46975">
    <property type="entry name" value="PROTEIN SWEETIE"/>
    <property type="match status" value="1"/>
</dbReference>
<evidence type="ECO:0000313" key="2">
    <source>
        <dbReference type="EMBL" id="TQD71996.1"/>
    </source>
</evidence>
<keyword evidence="1" id="KW-0812">Transmembrane</keyword>
<dbReference type="GO" id="GO:0005975">
    <property type="term" value="P:carbohydrate metabolic process"/>
    <property type="evidence" value="ECO:0007669"/>
    <property type="project" value="InterPro"/>
</dbReference>
<dbReference type="Proteomes" id="UP000315295">
    <property type="component" value="Unassembled WGS sequence"/>
</dbReference>
<name>A0A540KCP7_MALBA</name>
<keyword evidence="1" id="KW-1133">Transmembrane helix</keyword>
<evidence type="ECO:0000256" key="1">
    <source>
        <dbReference type="SAM" id="Phobius"/>
    </source>
</evidence>
<gene>
    <name evidence="2" type="ORF">C1H46_042482</name>
</gene>
<comment type="caution">
    <text evidence="2">The sequence shown here is derived from an EMBL/GenBank/DDBJ whole genome shotgun (WGS) entry which is preliminary data.</text>
</comment>
<feature type="transmembrane region" description="Helical" evidence="1">
    <location>
        <begin position="205"/>
        <end position="225"/>
    </location>
</feature>
<dbReference type="PANTHER" id="PTHR46975:SF2">
    <property type="entry name" value="PROTEIN SWEETIE"/>
    <property type="match status" value="1"/>
</dbReference>
<organism evidence="2 3">
    <name type="scientific">Malus baccata</name>
    <name type="common">Siberian crab apple</name>
    <name type="synonym">Pyrus baccata</name>
    <dbReference type="NCBI Taxonomy" id="106549"/>
    <lineage>
        <taxon>Eukaryota</taxon>
        <taxon>Viridiplantae</taxon>
        <taxon>Streptophyta</taxon>
        <taxon>Embryophyta</taxon>
        <taxon>Tracheophyta</taxon>
        <taxon>Spermatophyta</taxon>
        <taxon>Magnoliopsida</taxon>
        <taxon>eudicotyledons</taxon>
        <taxon>Gunneridae</taxon>
        <taxon>Pentapetalae</taxon>
        <taxon>rosids</taxon>
        <taxon>fabids</taxon>
        <taxon>Rosales</taxon>
        <taxon>Rosaceae</taxon>
        <taxon>Amygdaloideae</taxon>
        <taxon>Maleae</taxon>
        <taxon>Malus</taxon>
    </lineage>
</organism>
<dbReference type="EMBL" id="VIEB01001467">
    <property type="protein sequence ID" value="TQD71996.1"/>
    <property type="molecule type" value="Genomic_DNA"/>
</dbReference>